<name>A0A6J1M8J1_DROHY</name>
<dbReference type="SUPFAM" id="SSF102588">
    <property type="entry name" value="LmbE-like"/>
    <property type="match status" value="1"/>
</dbReference>
<dbReference type="GeneID" id="111602076"/>
<evidence type="ECO:0000256" key="10">
    <source>
        <dbReference type="ARBA" id="ARBA00023136"/>
    </source>
</evidence>
<keyword evidence="16" id="KW-1185">Reference proteome</keyword>
<proteinExistence type="inferred from homology"/>
<dbReference type="KEGG" id="dhe:111602076"/>
<evidence type="ECO:0000256" key="7">
    <source>
        <dbReference type="ARBA" id="ARBA00022801"/>
    </source>
</evidence>
<dbReference type="GO" id="GO:0006506">
    <property type="term" value="P:GPI anchor biosynthetic process"/>
    <property type="evidence" value="ECO:0007669"/>
    <property type="project" value="UniProtKB-UniPathway"/>
</dbReference>
<keyword evidence="9 15" id="KW-1133">Transmembrane helix</keyword>
<dbReference type="RefSeq" id="XP_023174775.1">
    <property type="nucleotide sequence ID" value="XM_023319007.1"/>
</dbReference>
<evidence type="ECO:0000256" key="4">
    <source>
        <dbReference type="ARBA" id="ARBA00012176"/>
    </source>
</evidence>
<comment type="similarity">
    <text evidence="3">Belongs to the PIGL family.</text>
</comment>
<comment type="function">
    <text evidence="11">Catalyzes the second step of glycosylphosphatidylinositol (GPI) biosynthesis, which is the de-N-acetylation of N-acetylglucosaminyl-phosphatidylinositol.</text>
</comment>
<reference evidence="17" key="1">
    <citation type="submission" date="2025-08" db="UniProtKB">
        <authorList>
            <consortium name="RefSeq"/>
        </authorList>
    </citation>
    <scope>IDENTIFICATION</scope>
    <source>
        <strain evidence="17">15085-1641.00</strain>
        <tissue evidence="17">Whole body</tissue>
    </source>
</reference>
<protein>
    <recommendedName>
        <fullName evidence="12">N-acetylglucosaminyl-phosphatidylinositol de-N-acetylase</fullName>
        <ecNumber evidence="4">3.5.1.89</ecNumber>
    </recommendedName>
    <alternativeName>
        <fullName evidence="13">Phosphatidylinositol-glycan biosynthesis class L protein</fullName>
    </alternativeName>
</protein>
<dbReference type="InterPro" id="IPR003737">
    <property type="entry name" value="GlcNAc_PI_deacetylase-related"/>
</dbReference>
<evidence type="ECO:0000256" key="12">
    <source>
        <dbReference type="ARBA" id="ARBA00070167"/>
    </source>
</evidence>
<accession>A0A6J1M8J1</accession>
<evidence type="ECO:0000256" key="11">
    <source>
        <dbReference type="ARBA" id="ARBA00060114"/>
    </source>
</evidence>
<dbReference type="Pfam" id="PF02585">
    <property type="entry name" value="PIG-L"/>
    <property type="match status" value="1"/>
</dbReference>
<comment type="pathway">
    <text evidence="2">Glycolipid biosynthesis; glycosylphosphatidylinositol-anchor biosynthesis.</text>
</comment>
<dbReference type="OrthoDB" id="440160at2759"/>
<dbReference type="Proteomes" id="UP000504633">
    <property type="component" value="Unplaced"/>
</dbReference>
<dbReference type="EC" id="3.5.1.89" evidence="4"/>
<keyword evidence="6 15" id="KW-0812">Transmembrane</keyword>
<keyword evidence="5" id="KW-0337">GPI-anchor biosynthesis</keyword>
<evidence type="ECO:0000256" key="6">
    <source>
        <dbReference type="ARBA" id="ARBA00022692"/>
    </source>
</evidence>
<evidence type="ECO:0000256" key="14">
    <source>
        <dbReference type="ARBA" id="ARBA00093245"/>
    </source>
</evidence>
<dbReference type="AlphaFoldDB" id="A0A6J1M8J1"/>
<evidence type="ECO:0000256" key="15">
    <source>
        <dbReference type="SAM" id="Phobius"/>
    </source>
</evidence>
<sequence>MKLNWLSEYLANIINVSRIYDAIARPFAEVRLELLTPQAIYCRIKSTSAEALEHILIACAVYFLVCLGLYKLTFWLSVTGAPVARKKQQQQQRHNVNANDDKNGLRNTLQKSLRLRSVHLPKAALMGRVLLVIAHPDDECMFFGPLIYSLTQRDGCQVYVLCLSNGNYEQKAQSRREELFRACKRLGIAESNVILVNATYLPDDPNVEWRPDAVASLILHTVESLDIEAIFTFDRDGVSSHPNHCAVYYAAASLCLANLLPKACKFYTLDSINLVRKYLSVFDFLCTCFMSTHWCILNWKEASVVRGAMMEHRSQMKWFRWLYIYTSRYMYINSMREINLSDVELEMQIHDN</sequence>
<evidence type="ECO:0000256" key="9">
    <source>
        <dbReference type="ARBA" id="ARBA00022989"/>
    </source>
</evidence>
<evidence type="ECO:0000256" key="13">
    <source>
        <dbReference type="ARBA" id="ARBA00078401"/>
    </source>
</evidence>
<dbReference type="Gene3D" id="3.40.50.10320">
    <property type="entry name" value="LmbE-like"/>
    <property type="match status" value="1"/>
</dbReference>
<evidence type="ECO:0000313" key="16">
    <source>
        <dbReference type="Proteomes" id="UP000504633"/>
    </source>
</evidence>
<keyword evidence="8" id="KW-0256">Endoplasmic reticulum</keyword>
<dbReference type="UniPathway" id="UPA00196"/>
<dbReference type="PANTHER" id="PTHR12993:SF11">
    <property type="entry name" value="N-ACETYLGLUCOSAMINYL-PHOSPHATIDYLINOSITOL DE-N-ACETYLASE"/>
    <property type="match status" value="1"/>
</dbReference>
<dbReference type="InterPro" id="IPR024078">
    <property type="entry name" value="LmbE-like_dom_sf"/>
</dbReference>
<gene>
    <name evidence="17" type="primary">LOC111602076</name>
</gene>
<feature type="transmembrane region" description="Helical" evidence="15">
    <location>
        <begin position="55"/>
        <end position="78"/>
    </location>
</feature>
<dbReference type="PANTHER" id="PTHR12993">
    <property type="entry name" value="N-ACETYLGLUCOSAMINYL-PHOSPHATIDYLINOSITOL DE-N-ACETYLASE-RELATED"/>
    <property type="match status" value="1"/>
</dbReference>
<keyword evidence="10 15" id="KW-0472">Membrane</keyword>
<evidence type="ECO:0000313" key="17">
    <source>
        <dbReference type="RefSeq" id="XP_023174775.1"/>
    </source>
</evidence>
<organism evidence="16 17">
    <name type="scientific">Drosophila hydei</name>
    <name type="common">Fruit fly</name>
    <dbReference type="NCBI Taxonomy" id="7224"/>
    <lineage>
        <taxon>Eukaryota</taxon>
        <taxon>Metazoa</taxon>
        <taxon>Ecdysozoa</taxon>
        <taxon>Arthropoda</taxon>
        <taxon>Hexapoda</taxon>
        <taxon>Insecta</taxon>
        <taxon>Pterygota</taxon>
        <taxon>Neoptera</taxon>
        <taxon>Endopterygota</taxon>
        <taxon>Diptera</taxon>
        <taxon>Brachycera</taxon>
        <taxon>Muscomorpha</taxon>
        <taxon>Ephydroidea</taxon>
        <taxon>Drosophilidae</taxon>
        <taxon>Drosophila</taxon>
    </lineage>
</organism>
<dbReference type="GO" id="GO:0005789">
    <property type="term" value="C:endoplasmic reticulum membrane"/>
    <property type="evidence" value="ECO:0007669"/>
    <property type="project" value="UniProtKB-SubCell"/>
</dbReference>
<evidence type="ECO:0000256" key="2">
    <source>
        <dbReference type="ARBA" id="ARBA00004687"/>
    </source>
</evidence>
<evidence type="ECO:0000256" key="5">
    <source>
        <dbReference type="ARBA" id="ARBA00022502"/>
    </source>
</evidence>
<dbReference type="FunFam" id="3.40.50.10320:FF:000002">
    <property type="entry name" value="Probable N-acetylglucosaminyl-phosphatidylinositol de-N-acetylase"/>
    <property type="match status" value="1"/>
</dbReference>
<evidence type="ECO:0000256" key="1">
    <source>
        <dbReference type="ARBA" id="ARBA00004389"/>
    </source>
</evidence>
<comment type="subcellular location">
    <subcellularLocation>
        <location evidence="1">Endoplasmic reticulum membrane</location>
        <topology evidence="1">Single-pass membrane protein</topology>
    </subcellularLocation>
</comment>
<dbReference type="GO" id="GO:0000225">
    <property type="term" value="F:N-acetylglucosaminylphosphatidylinositol deacetylase activity"/>
    <property type="evidence" value="ECO:0007669"/>
    <property type="project" value="UniProtKB-EC"/>
</dbReference>
<comment type="catalytic activity">
    <reaction evidence="14">
        <text>a 6-(N-acetyl-alpha-D-glucosaminyl)-1-(1,2-diacyl-sn-glycero-3-phospho)-1D-myo-inositol + H2O = a 6-(alpha-D-glucosaminyl)-1-(1,2-diacyl-sn-glycero-3-phospho)-1D-myo-inositol + acetate</text>
        <dbReference type="Rhea" id="RHEA:11660"/>
        <dbReference type="ChEBI" id="CHEBI:15377"/>
        <dbReference type="ChEBI" id="CHEBI:30089"/>
        <dbReference type="ChEBI" id="CHEBI:57265"/>
        <dbReference type="ChEBI" id="CHEBI:57997"/>
        <dbReference type="EC" id="3.5.1.89"/>
    </reaction>
    <physiologicalReaction direction="left-to-right" evidence="14">
        <dbReference type="Rhea" id="RHEA:11661"/>
    </physiologicalReaction>
</comment>
<dbReference type="OMA" id="TSRYMYI"/>
<evidence type="ECO:0000256" key="8">
    <source>
        <dbReference type="ARBA" id="ARBA00022824"/>
    </source>
</evidence>
<dbReference type="CTD" id="42388"/>
<evidence type="ECO:0000256" key="3">
    <source>
        <dbReference type="ARBA" id="ARBA00006066"/>
    </source>
</evidence>
<keyword evidence="7" id="KW-0378">Hydrolase</keyword>